<evidence type="ECO:0000313" key="3">
    <source>
        <dbReference type="Proteomes" id="UP000676325"/>
    </source>
</evidence>
<keyword evidence="3" id="KW-1185">Reference proteome</keyword>
<organism evidence="2 3">
    <name type="scientific">Actinospica acidithermotolerans</name>
    <dbReference type="NCBI Taxonomy" id="2828514"/>
    <lineage>
        <taxon>Bacteria</taxon>
        <taxon>Bacillati</taxon>
        <taxon>Actinomycetota</taxon>
        <taxon>Actinomycetes</taxon>
        <taxon>Catenulisporales</taxon>
        <taxon>Actinospicaceae</taxon>
        <taxon>Actinospica</taxon>
    </lineage>
</organism>
<reference evidence="2" key="1">
    <citation type="submission" date="2021-04" db="EMBL/GenBank/DDBJ databases">
        <title>Genome based classification of Actinospica acidithermotolerans sp. nov., an actinobacterium isolated from an Indonesian hot spring.</title>
        <authorList>
            <person name="Kusuma A.B."/>
            <person name="Putra K.E."/>
            <person name="Nafisah S."/>
            <person name="Loh J."/>
            <person name="Nouioui I."/>
            <person name="Goodfellow M."/>
        </authorList>
    </citation>
    <scope>NUCLEOTIDE SEQUENCE</scope>
    <source>
        <strain evidence="2">MGRD01-02</strain>
    </source>
</reference>
<sequence>MAVSGEVLDALEAAFTEEKGVPLEQQVSFRYRVVKARPVPTRPTRQAIRRARSAAVRADGERPGRTLPDSAAPEAD</sequence>
<evidence type="ECO:0000256" key="1">
    <source>
        <dbReference type="SAM" id="MobiDB-lite"/>
    </source>
</evidence>
<dbReference type="Proteomes" id="UP000676325">
    <property type="component" value="Unassembled WGS sequence"/>
</dbReference>
<comment type="caution">
    <text evidence="2">The sequence shown here is derived from an EMBL/GenBank/DDBJ whole genome shotgun (WGS) entry which is preliminary data.</text>
</comment>
<proteinExistence type="predicted"/>
<gene>
    <name evidence="2" type="ORF">KDK95_06580</name>
</gene>
<feature type="region of interest" description="Disordered" evidence="1">
    <location>
        <begin position="42"/>
        <end position="76"/>
    </location>
</feature>
<protein>
    <submittedName>
        <fullName evidence="2">Uncharacterized protein</fullName>
    </submittedName>
</protein>
<name>A0A941E6E3_9ACTN</name>
<dbReference type="AlphaFoldDB" id="A0A941E6E3"/>
<evidence type="ECO:0000313" key="2">
    <source>
        <dbReference type="EMBL" id="MBR7825966.1"/>
    </source>
</evidence>
<dbReference type="EMBL" id="JAGSOH010000011">
    <property type="protein sequence ID" value="MBR7825966.1"/>
    <property type="molecule type" value="Genomic_DNA"/>
</dbReference>
<accession>A0A941E6E3</accession>